<dbReference type="AlphaFoldDB" id="A0AAV7QHQ7"/>
<dbReference type="EMBL" id="JANPWB010000010">
    <property type="protein sequence ID" value="KAJ1138018.1"/>
    <property type="molecule type" value="Genomic_DNA"/>
</dbReference>
<sequence>MGDSWVECGVWNVASGYGMREVRPDGEGGWSGAGDILWSWFFVYPEINVKFNPTLCDIVFVTTTLFYSDNIYGPIALQEPDPLSSERHDV</sequence>
<evidence type="ECO:0000313" key="2">
    <source>
        <dbReference type="Proteomes" id="UP001066276"/>
    </source>
</evidence>
<accession>A0AAV7QHQ7</accession>
<protein>
    <submittedName>
        <fullName evidence="1">Uncharacterized protein</fullName>
    </submittedName>
</protein>
<proteinExistence type="predicted"/>
<gene>
    <name evidence="1" type="ORF">NDU88_004409</name>
</gene>
<evidence type="ECO:0000313" key="1">
    <source>
        <dbReference type="EMBL" id="KAJ1138018.1"/>
    </source>
</evidence>
<organism evidence="1 2">
    <name type="scientific">Pleurodeles waltl</name>
    <name type="common">Iberian ribbed newt</name>
    <dbReference type="NCBI Taxonomy" id="8319"/>
    <lineage>
        <taxon>Eukaryota</taxon>
        <taxon>Metazoa</taxon>
        <taxon>Chordata</taxon>
        <taxon>Craniata</taxon>
        <taxon>Vertebrata</taxon>
        <taxon>Euteleostomi</taxon>
        <taxon>Amphibia</taxon>
        <taxon>Batrachia</taxon>
        <taxon>Caudata</taxon>
        <taxon>Salamandroidea</taxon>
        <taxon>Salamandridae</taxon>
        <taxon>Pleurodelinae</taxon>
        <taxon>Pleurodeles</taxon>
    </lineage>
</organism>
<reference evidence="1" key="1">
    <citation type="journal article" date="2022" name="bioRxiv">
        <title>Sequencing and chromosome-scale assembly of the giantPleurodeles waltlgenome.</title>
        <authorList>
            <person name="Brown T."/>
            <person name="Elewa A."/>
            <person name="Iarovenko S."/>
            <person name="Subramanian E."/>
            <person name="Araus A.J."/>
            <person name="Petzold A."/>
            <person name="Susuki M."/>
            <person name="Suzuki K.-i.T."/>
            <person name="Hayashi T."/>
            <person name="Toyoda A."/>
            <person name="Oliveira C."/>
            <person name="Osipova E."/>
            <person name="Leigh N.D."/>
            <person name="Simon A."/>
            <person name="Yun M.H."/>
        </authorList>
    </citation>
    <scope>NUCLEOTIDE SEQUENCE</scope>
    <source>
        <strain evidence="1">20211129_DDA</strain>
        <tissue evidence="1">Liver</tissue>
    </source>
</reference>
<name>A0AAV7QHQ7_PLEWA</name>
<keyword evidence="2" id="KW-1185">Reference proteome</keyword>
<dbReference type="Proteomes" id="UP001066276">
    <property type="component" value="Chromosome 6"/>
</dbReference>
<comment type="caution">
    <text evidence="1">The sequence shown here is derived from an EMBL/GenBank/DDBJ whole genome shotgun (WGS) entry which is preliminary data.</text>
</comment>